<evidence type="ECO:0000256" key="2">
    <source>
        <dbReference type="SAM" id="Phobius"/>
    </source>
</evidence>
<protein>
    <submittedName>
        <fullName evidence="4">MlaD family protein</fullName>
    </submittedName>
</protein>
<dbReference type="Proteomes" id="UP001227126">
    <property type="component" value="Unassembled WGS sequence"/>
</dbReference>
<evidence type="ECO:0000259" key="3">
    <source>
        <dbReference type="Pfam" id="PF02470"/>
    </source>
</evidence>
<name>A0ABT7FHS6_9RHOB</name>
<keyword evidence="1" id="KW-0175">Coiled coil</keyword>
<feature type="transmembrane region" description="Helical" evidence="2">
    <location>
        <begin position="7"/>
        <end position="29"/>
    </location>
</feature>
<feature type="coiled-coil region" evidence="1">
    <location>
        <begin position="469"/>
        <end position="496"/>
    </location>
</feature>
<evidence type="ECO:0000256" key="1">
    <source>
        <dbReference type="SAM" id="Coils"/>
    </source>
</evidence>
<dbReference type="PANTHER" id="PTHR36698">
    <property type="entry name" value="BLL5892 PROTEIN"/>
    <property type="match status" value="1"/>
</dbReference>
<keyword evidence="5" id="KW-1185">Reference proteome</keyword>
<dbReference type="EMBL" id="JASNJE010000023">
    <property type="protein sequence ID" value="MDK3074694.1"/>
    <property type="molecule type" value="Genomic_DNA"/>
</dbReference>
<dbReference type="Pfam" id="PF02470">
    <property type="entry name" value="MlaD"/>
    <property type="match status" value="1"/>
</dbReference>
<dbReference type="InterPro" id="IPR003399">
    <property type="entry name" value="Mce/MlaD"/>
</dbReference>
<feature type="domain" description="Mce/MlaD" evidence="3">
    <location>
        <begin position="41"/>
        <end position="115"/>
    </location>
</feature>
<evidence type="ECO:0000313" key="5">
    <source>
        <dbReference type="Proteomes" id="UP001227126"/>
    </source>
</evidence>
<keyword evidence="2" id="KW-0472">Membrane</keyword>
<accession>A0ABT7FHS6</accession>
<keyword evidence="2" id="KW-0812">Transmembrane</keyword>
<keyword evidence="2" id="KW-1133">Transmembrane helix</keyword>
<organism evidence="4 5">
    <name type="scientific">Sedimentitalea xiamensis</name>
    <dbReference type="NCBI Taxonomy" id="3050037"/>
    <lineage>
        <taxon>Bacteria</taxon>
        <taxon>Pseudomonadati</taxon>
        <taxon>Pseudomonadota</taxon>
        <taxon>Alphaproteobacteria</taxon>
        <taxon>Rhodobacterales</taxon>
        <taxon>Paracoccaceae</taxon>
        <taxon>Sedimentitalea</taxon>
    </lineage>
</organism>
<dbReference type="PANTHER" id="PTHR36698:SF2">
    <property type="entry name" value="MCE_MLAD DOMAIN-CONTAINING PROTEIN"/>
    <property type="match status" value="1"/>
</dbReference>
<proteinExistence type="predicted"/>
<sequence length="579" mass="61719">METRANYILIGAFALSGFLGMLAFFLWFANIQLDRQFAYFDIDFPTVSGLSDASDVRFSGLPVGQVVDVRLSPERDGRVRVRVEVGADTPVRTDSVATIEAQGVTGVSFVGISAGTPESPLLAAASPDDIPMIEAGQSVLQSLSQDAPEILAETLEVVRQLRQLIGGENQQSVQNILRNVEQSSASFAQALDDFSVVSGTVSDFAREIDRFNDMLDSLTTDASGVLKSAESALGSIDALSADAQNVLAQGSDTLERAEGAIASADRYIREDLTSATRQLDRSAADIQSRFAVLSDRADLLMGTYTETGETANLRLGEAKETLAAAHALIGRIEETLASVDNAARRLDGAIAEGAEPLIAELRIATTEATSVIRMIGDTAETDLPAILDDIRRATETASSVATTVGADLSSASGRLDDLARKAEETLDGARVTFANANETLSAINAALETGDRALKAAKSAFQGADRVLNEDATEIAERLRMTLSQLEATVARVADEIPGVTEDLRAASRSAESAFAQVRAAVEESAPEVRNFAATALPQYARLATETRALISNLDALLAQIRRDPSRFFLDPRAPEFRR</sequence>
<reference evidence="4 5" key="1">
    <citation type="submission" date="2023-05" db="EMBL/GenBank/DDBJ databases">
        <title>Sedimentitalea sp. nov. JM2-8.</title>
        <authorList>
            <person name="Huang J."/>
        </authorList>
    </citation>
    <scope>NUCLEOTIDE SEQUENCE [LARGE SCALE GENOMIC DNA]</scope>
    <source>
        <strain evidence="4 5">JM2-8</strain>
    </source>
</reference>
<gene>
    <name evidence="4" type="ORF">QO034_16505</name>
</gene>
<comment type="caution">
    <text evidence="4">The sequence shown here is derived from an EMBL/GenBank/DDBJ whole genome shotgun (WGS) entry which is preliminary data.</text>
</comment>
<evidence type="ECO:0000313" key="4">
    <source>
        <dbReference type="EMBL" id="MDK3074694.1"/>
    </source>
</evidence>